<name>A0A1C9ZQA8_9CHLO</name>
<reference evidence="1" key="1">
    <citation type="submission" date="2015-10" db="EMBL/GenBank/DDBJ databases">
        <title>Evolution of the mating-type locus in an isomorphic haploid-diploid life cycle and isogamy.</title>
        <authorList>
            <person name="Yamazaki T."/>
            <person name="Suzuki R."/>
            <person name="Ichihara K."/>
            <person name="Toyoda A."/>
            <person name="Kuwano K."/>
            <person name="Kawano S."/>
        </authorList>
    </citation>
    <scope>NUCLEOTIDE SEQUENCE</scope>
    <source>
        <strain evidence="1">MGEC-2</strain>
    </source>
</reference>
<evidence type="ECO:0000313" key="1">
    <source>
        <dbReference type="EMBL" id="BAV58211.1"/>
    </source>
</evidence>
<sequence length="85" mass="9367">MKVIAPDTSYRTGPIHRMDSLASRTSPTKPYDAVEHAYRQCPSRVRTSRTSNWARSPSTMCRAAVTADRHPLMVHATASVEPAGI</sequence>
<dbReference type="EMBL" id="LC088523">
    <property type="protein sequence ID" value="BAV58211.1"/>
    <property type="molecule type" value="mRNA"/>
</dbReference>
<protein>
    <submittedName>
        <fullName evidence="1">Diacylglycerol kinase</fullName>
    </submittedName>
</protein>
<accession>A0A1C9ZQA8</accession>
<keyword evidence="1" id="KW-0808">Transferase</keyword>
<dbReference type="AlphaFoldDB" id="A0A1C9ZQA8"/>
<dbReference type="GO" id="GO:0016301">
    <property type="term" value="F:kinase activity"/>
    <property type="evidence" value="ECO:0007669"/>
    <property type="project" value="UniProtKB-KW"/>
</dbReference>
<gene>
    <name evidence="1" type="primary">DGK1m</name>
</gene>
<keyword evidence="1" id="KW-0418">Kinase</keyword>
<organism evidence="1">
    <name type="scientific">Ulva partita</name>
    <dbReference type="NCBI Taxonomy" id="1605170"/>
    <lineage>
        <taxon>Eukaryota</taxon>
        <taxon>Viridiplantae</taxon>
        <taxon>Chlorophyta</taxon>
        <taxon>core chlorophytes</taxon>
        <taxon>Ulvophyceae</taxon>
        <taxon>OUU clade</taxon>
        <taxon>Ulvales</taxon>
        <taxon>Ulvaceae</taxon>
        <taxon>Ulva</taxon>
    </lineage>
</organism>
<proteinExistence type="evidence at transcript level"/>